<reference evidence="2" key="2">
    <citation type="submission" date="2020-09" db="EMBL/GenBank/DDBJ databases">
        <authorList>
            <person name="Sun Q."/>
            <person name="Zhou Y."/>
        </authorList>
    </citation>
    <scope>NUCLEOTIDE SEQUENCE</scope>
    <source>
        <strain evidence="2">CGMCC 1.16067</strain>
    </source>
</reference>
<evidence type="ECO:0000313" key="3">
    <source>
        <dbReference type="Proteomes" id="UP000649179"/>
    </source>
</evidence>
<evidence type="ECO:0000313" key="2">
    <source>
        <dbReference type="EMBL" id="GGF43463.1"/>
    </source>
</evidence>
<keyword evidence="3" id="KW-1185">Reference proteome</keyword>
<dbReference type="RefSeq" id="WP_188779361.1">
    <property type="nucleotide sequence ID" value="NZ_BMKQ01000001.1"/>
</dbReference>
<dbReference type="CDD" id="cd03441">
    <property type="entry name" value="R_hydratase_like"/>
    <property type="match status" value="1"/>
</dbReference>
<name>A0A917BHC0_9ACTN</name>
<dbReference type="InterPro" id="IPR039569">
    <property type="entry name" value="FAS1-like_DH_region"/>
</dbReference>
<feature type="domain" description="FAS1-like dehydratase" evidence="1">
    <location>
        <begin position="5"/>
        <end position="122"/>
    </location>
</feature>
<sequence length="136" mass="14119">MVDQSLVGRTFPPSETYVVTRERVAAFAAATGTPWDEADPAPATFPIVVAFAAMRGLMDDPSVGIELRRVVHGEQRFAYERPVVVGDELTATLTVDTVRSLGGADVIGTTSAVTDADGALVCSAKATLVHSAGEGA</sequence>
<dbReference type="InterPro" id="IPR029069">
    <property type="entry name" value="HotDog_dom_sf"/>
</dbReference>
<dbReference type="PIRSF" id="PIRSF018072">
    <property type="entry name" value="UCP018072"/>
    <property type="match status" value="1"/>
</dbReference>
<accession>A0A917BHC0</accession>
<dbReference type="AlphaFoldDB" id="A0A917BHC0"/>
<comment type="caution">
    <text evidence="2">The sequence shown here is derived from an EMBL/GenBank/DDBJ whole genome shotgun (WGS) entry which is preliminary data.</text>
</comment>
<proteinExistence type="predicted"/>
<dbReference type="EMBL" id="BMKQ01000001">
    <property type="protein sequence ID" value="GGF43463.1"/>
    <property type="molecule type" value="Genomic_DNA"/>
</dbReference>
<dbReference type="InterPro" id="IPR016709">
    <property type="entry name" value="HadA-like"/>
</dbReference>
<protein>
    <submittedName>
        <fullName evidence="2">UPF0336 protein</fullName>
    </submittedName>
</protein>
<dbReference type="Gene3D" id="3.10.129.10">
    <property type="entry name" value="Hotdog Thioesterase"/>
    <property type="match status" value="1"/>
</dbReference>
<reference evidence="2" key="1">
    <citation type="journal article" date="2014" name="Int. J. Syst. Evol. Microbiol.">
        <title>Complete genome sequence of Corynebacterium casei LMG S-19264T (=DSM 44701T), isolated from a smear-ripened cheese.</title>
        <authorList>
            <consortium name="US DOE Joint Genome Institute (JGI-PGF)"/>
            <person name="Walter F."/>
            <person name="Albersmeier A."/>
            <person name="Kalinowski J."/>
            <person name="Ruckert C."/>
        </authorList>
    </citation>
    <scope>NUCLEOTIDE SEQUENCE</scope>
    <source>
        <strain evidence="2">CGMCC 1.16067</strain>
    </source>
</reference>
<evidence type="ECO:0000259" key="1">
    <source>
        <dbReference type="Pfam" id="PF13452"/>
    </source>
</evidence>
<gene>
    <name evidence="2" type="ORF">GCM10011519_16690</name>
</gene>
<dbReference type="SUPFAM" id="SSF54637">
    <property type="entry name" value="Thioesterase/thiol ester dehydrase-isomerase"/>
    <property type="match status" value="1"/>
</dbReference>
<dbReference type="Proteomes" id="UP000649179">
    <property type="component" value="Unassembled WGS sequence"/>
</dbReference>
<organism evidence="2 3">
    <name type="scientific">Marmoricola endophyticus</name>
    <dbReference type="NCBI Taxonomy" id="2040280"/>
    <lineage>
        <taxon>Bacteria</taxon>
        <taxon>Bacillati</taxon>
        <taxon>Actinomycetota</taxon>
        <taxon>Actinomycetes</taxon>
        <taxon>Propionibacteriales</taxon>
        <taxon>Nocardioidaceae</taxon>
        <taxon>Marmoricola</taxon>
    </lineage>
</organism>
<dbReference type="Pfam" id="PF13452">
    <property type="entry name" value="FAS1_DH_region"/>
    <property type="match status" value="1"/>
</dbReference>